<comment type="similarity">
    <text evidence="1 8">Belongs to the esterase D family.</text>
</comment>
<dbReference type="RefSeq" id="WP_111875468.1">
    <property type="nucleotide sequence ID" value="NZ_CBCSGC010000002.1"/>
</dbReference>
<reference evidence="9 10" key="1">
    <citation type="submission" date="2018-06" db="EMBL/GenBank/DDBJ databases">
        <title>Genomic Encyclopedia of Archaeal and Bacterial Type Strains, Phase II (KMG-II): from individual species to whole genera.</title>
        <authorList>
            <person name="Goeker M."/>
        </authorList>
    </citation>
    <scope>NUCLEOTIDE SEQUENCE [LARGE SCALE GENOMIC DNA]</scope>
    <source>
        <strain evidence="9 10">CFPB 3232</strain>
    </source>
</reference>
<feature type="active site" description="Charge relay system" evidence="7">
    <location>
        <position position="261"/>
    </location>
</feature>
<dbReference type="GO" id="GO:0046294">
    <property type="term" value="P:formaldehyde catabolic process"/>
    <property type="evidence" value="ECO:0007669"/>
    <property type="project" value="InterPro"/>
</dbReference>
<dbReference type="GO" id="GO:0052689">
    <property type="term" value="F:carboxylic ester hydrolase activity"/>
    <property type="evidence" value="ECO:0007669"/>
    <property type="project" value="UniProtKB-KW"/>
</dbReference>
<dbReference type="EMBL" id="QLTA01000002">
    <property type="protein sequence ID" value="RAR86099.1"/>
    <property type="molecule type" value="Genomic_DNA"/>
</dbReference>
<comment type="catalytic activity">
    <reaction evidence="5 8">
        <text>S-formylglutathione + H2O = formate + glutathione + H(+)</text>
        <dbReference type="Rhea" id="RHEA:14961"/>
        <dbReference type="ChEBI" id="CHEBI:15377"/>
        <dbReference type="ChEBI" id="CHEBI:15378"/>
        <dbReference type="ChEBI" id="CHEBI:15740"/>
        <dbReference type="ChEBI" id="CHEBI:57688"/>
        <dbReference type="ChEBI" id="CHEBI:57925"/>
        <dbReference type="EC" id="3.1.2.12"/>
    </reaction>
</comment>
<proteinExistence type="inferred from homology"/>
<evidence type="ECO:0000256" key="6">
    <source>
        <dbReference type="NCBIfam" id="TIGR02821"/>
    </source>
</evidence>
<dbReference type="InterPro" id="IPR029058">
    <property type="entry name" value="AB_hydrolase_fold"/>
</dbReference>
<evidence type="ECO:0000256" key="1">
    <source>
        <dbReference type="ARBA" id="ARBA00005622"/>
    </source>
</evidence>
<dbReference type="PANTHER" id="PTHR10061">
    <property type="entry name" value="S-FORMYLGLUTATHIONE HYDROLASE"/>
    <property type="match status" value="1"/>
</dbReference>
<gene>
    <name evidence="9" type="ORF">AX018_100260</name>
</gene>
<protein>
    <recommendedName>
        <fullName evidence="2 6">S-formylglutathione hydrolase</fullName>
        <ecNumber evidence="2 6">3.1.2.12</ecNumber>
    </recommendedName>
</protein>
<dbReference type="Gene3D" id="3.40.50.1820">
    <property type="entry name" value="alpha/beta hydrolase"/>
    <property type="match status" value="1"/>
</dbReference>
<dbReference type="GO" id="GO:0005829">
    <property type="term" value="C:cytosol"/>
    <property type="evidence" value="ECO:0007669"/>
    <property type="project" value="TreeGrafter"/>
</dbReference>
<evidence type="ECO:0000256" key="2">
    <source>
        <dbReference type="ARBA" id="ARBA00012479"/>
    </source>
</evidence>
<feature type="active site" description="Charge relay system" evidence="7">
    <location>
        <position position="294"/>
    </location>
</feature>
<evidence type="ECO:0000256" key="7">
    <source>
        <dbReference type="PIRSR" id="PIRSR614186-1"/>
    </source>
</evidence>
<evidence type="ECO:0000313" key="9">
    <source>
        <dbReference type="EMBL" id="RAR86099.1"/>
    </source>
</evidence>
<dbReference type="AlphaFoldDB" id="A0A328ZJM8"/>
<dbReference type="EC" id="3.1.2.12" evidence="2 6"/>
<dbReference type="OrthoDB" id="9782200at2"/>
<keyword evidence="10" id="KW-1185">Reference proteome</keyword>
<dbReference type="SUPFAM" id="SSF53474">
    <property type="entry name" value="alpha/beta-Hydrolases"/>
    <property type="match status" value="1"/>
</dbReference>
<keyword evidence="3 8" id="KW-0719">Serine esterase</keyword>
<organism evidence="9 10">
    <name type="scientific">Paracidovorax anthurii</name>
    <dbReference type="NCBI Taxonomy" id="78229"/>
    <lineage>
        <taxon>Bacteria</taxon>
        <taxon>Pseudomonadati</taxon>
        <taxon>Pseudomonadota</taxon>
        <taxon>Betaproteobacteria</taxon>
        <taxon>Burkholderiales</taxon>
        <taxon>Comamonadaceae</taxon>
        <taxon>Paracidovorax</taxon>
    </lineage>
</organism>
<dbReference type="PANTHER" id="PTHR10061:SF0">
    <property type="entry name" value="S-FORMYLGLUTATHIONE HYDROLASE"/>
    <property type="match status" value="1"/>
</dbReference>
<evidence type="ECO:0000256" key="8">
    <source>
        <dbReference type="RuleBase" id="RU363068"/>
    </source>
</evidence>
<evidence type="ECO:0000256" key="5">
    <source>
        <dbReference type="ARBA" id="ARBA00047590"/>
    </source>
</evidence>
<comment type="caution">
    <text evidence="9">The sequence shown here is derived from an EMBL/GenBank/DDBJ whole genome shotgun (WGS) entry which is preliminary data.</text>
</comment>
<feature type="active site" description="Charge relay system" evidence="7">
    <location>
        <position position="182"/>
    </location>
</feature>
<dbReference type="Proteomes" id="UP000248856">
    <property type="component" value="Unassembled WGS sequence"/>
</dbReference>
<dbReference type="Pfam" id="PF00756">
    <property type="entry name" value="Esterase"/>
    <property type="match status" value="1"/>
</dbReference>
<dbReference type="InterPro" id="IPR000801">
    <property type="entry name" value="Esterase-like"/>
</dbReference>
<dbReference type="GO" id="GO:0018738">
    <property type="term" value="F:S-formylglutathione hydrolase activity"/>
    <property type="evidence" value="ECO:0007669"/>
    <property type="project" value="UniProtKB-UniRule"/>
</dbReference>
<comment type="function">
    <text evidence="8">Serine hydrolase involved in the detoxification of formaldehyde.</text>
</comment>
<name>A0A328ZJM8_9BURK</name>
<dbReference type="InterPro" id="IPR014186">
    <property type="entry name" value="S-formylglutathione_hydrol"/>
</dbReference>
<evidence type="ECO:0000256" key="3">
    <source>
        <dbReference type="ARBA" id="ARBA00022487"/>
    </source>
</evidence>
<keyword evidence="4 8" id="KW-0378">Hydrolase</keyword>
<dbReference type="NCBIfam" id="TIGR02821">
    <property type="entry name" value="fghA_ester_D"/>
    <property type="match status" value="1"/>
</dbReference>
<evidence type="ECO:0000256" key="4">
    <source>
        <dbReference type="ARBA" id="ARBA00022801"/>
    </source>
</evidence>
<accession>A0A328ZJM8</accession>
<evidence type="ECO:0000313" key="10">
    <source>
        <dbReference type="Proteomes" id="UP000248856"/>
    </source>
</evidence>
<sequence length="315" mass="34331">MTYTPIRPPDDIQAALATAQSPPAAQVPGLELLSEHACFGGSQRFYRHASTEIGLPMKFSVYLPPAALAEPARPVPVLMFLAGLTCTEETFMAKAGAQRFAAEHGLALVSPDTSPRGPEVEAIEGATADWDFGIGAGFYLDATEEPWRSHWRMESYIVRELVPLLGRSLPLDTGRLGLMGHSMGGHGALTLSLRHPGMFHSLSAIAPICAASQCAWGDKAFRNYFDVVCKTWQAHDATVLMQKQARPPYPDGILVDQGLADKFLAEQLHPHVFEAACALVQQPLTLRRHAGYDHGYYFIQTVIGDHIAHHADRLG</sequence>